<dbReference type="Gene3D" id="2.60.40.2880">
    <property type="entry name" value="MmpS1-5, C-terminal soluble domain"/>
    <property type="match status" value="1"/>
</dbReference>
<accession>A0A7D6E874</accession>
<reference evidence="3" key="1">
    <citation type="submission" date="2020-07" db="EMBL/GenBank/DDBJ databases">
        <title>Description of Mycobacterium gordonae subsp. intergordonae subsp.nov. and Mycobacterium gordonae subsp. gordonae subsp. nov.</title>
        <authorList>
            <person name="Yu X."/>
        </authorList>
    </citation>
    <scope>NUCLEOTIDE SEQUENCE [LARGE SCALE GENOMIC DNA]</scope>
    <source>
        <strain evidence="3">24</strain>
    </source>
</reference>
<organism evidence="2 3">
    <name type="scientific">Mycobacterium vicinigordonae</name>
    <dbReference type="NCBI Taxonomy" id="1719132"/>
    <lineage>
        <taxon>Bacteria</taxon>
        <taxon>Bacillati</taxon>
        <taxon>Actinomycetota</taxon>
        <taxon>Actinomycetes</taxon>
        <taxon>Mycobacteriales</taxon>
        <taxon>Mycobacteriaceae</taxon>
        <taxon>Mycobacterium</taxon>
    </lineage>
</organism>
<reference evidence="3" key="3">
    <citation type="submission" date="2023-07" db="EMBL/GenBank/DDBJ databases">
        <title>Description of Mycobacterium gordonae subsp. intergordonae subsp.nov. and Mycobacterium gordonae subsp. gordonae subsp. nov.</title>
        <authorList>
            <person name="Huang H."/>
        </authorList>
    </citation>
    <scope>NUCLEOTIDE SEQUENCE [LARGE SCALE GENOMIC DNA]</scope>
    <source>
        <strain evidence="3">24</strain>
    </source>
</reference>
<keyword evidence="3" id="KW-1185">Reference proteome</keyword>
<evidence type="ECO:0000256" key="1">
    <source>
        <dbReference type="SAM" id="SignalP"/>
    </source>
</evidence>
<reference evidence="2 3" key="2">
    <citation type="submission" date="2020-07" db="EMBL/GenBank/DDBJ databases">
        <authorList>
            <person name="Yu X."/>
        </authorList>
    </citation>
    <scope>NUCLEOTIDE SEQUENCE [LARGE SCALE GENOMIC DNA]</scope>
    <source>
        <strain evidence="3">24</strain>
    </source>
</reference>
<protein>
    <submittedName>
        <fullName evidence="2">Uncharacterized protein</fullName>
    </submittedName>
</protein>
<dbReference type="RefSeq" id="WP_180918186.1">
    <property type="nucleotide sequence ID" value="NZ_CP059165.1"/>
</dbReference>
<evidence type="ECO:0000313" key="3">
    <source>
        <dbReference type="Proteomes" id="UP000510682"/>
    </source>
</evidence>
<gene>
    <name evidence="2" type="ORF">H0P51_11655</name>
</gene>
<dbReference type="InterPro" id="IPR016793">
    <property type="entry name" value="UCP021591"/>
</dbReference>
<dbReference type="Proteomes" id="UP000510682">
    <property type="component" value="Chromosome"/>
</dbReference>
<sequence length="150" mass="15498">MTNVRRIVIAVAATAYAATIAAVFAVMATPATAHADPAGHQVTYTVTATGELTGNVRYITADPPSQAAFDANSSQFLTTAPVSFSPGTPLVYTATLTNPNQWAFVNASGGCHWPNCGSGTPELHCEIAVDGQVVVNQTATTGVTCSTRPW</sequence>
<feature type="chain" id="PRO_5028050621" evidence="1">
    <location>
        <begin position="36"/>
        <end position="150"/>
    </location>
</feature>
<dbReference type="EMBL" id="CP059165">
    <property type="protein sequence ID" value="QLL09462.1"/>
    <property type="molecule type" value="Genomic_DNA"/>
</dbReference>
<dbReference type="InterPro" id="IPR038468">
    <property type="entry name" value="MmpS_C"/>
</dbReference>
<feature type="signal peptide" evidence="1">
    <location>
        <begin position="1"/>
        <end position="35"/>
    </location>
</feature>
<evidence type="ECO:0000313" key="2">
    <source>
        <dbReference type="EMBL" id="QLL09462.1"/>
    </source>
</evidence>
<dbReference type="PIRSF" id="PIRSF021591">
    <property type="entry name" value="UCP021591"/>
    <property type="match status" value="1"/>
</dbReference>
<dbReference type="AlphaFoldDB" id="A0A7D6E874"/>
<proteinExistence type="predicted"/>
<keyword evidence="1" id="KW-0732">Signal</keyword>
<dbReference type="KEGG" id="mgor:H0P51_11655"/>
<name>A0A7D6E874_9MYCO</name>